<dbReference type="Pfam" id="PF14226">
    <property type="entry name" value="DIOX_N"/>
    <property type="match status" value="1"/>
</dbReference>
<reference evidence="5 6" key="1">
    <citation type="journal article" date="2021" name="Hortic Res">
        <title>The domestication of Cucurbita argyrosperma as revealed by the genome of its wild relative.</title>
        <authorList>
            <person name="Barrera-Redondo J."/>
            <person name="Sanchez-de la Vega G."/>
            <person name="Aguirre-Liguori J.A."/>
            <person name="Castellanos-Morales G."/>
            <person name="Gutierrez-Guerrero Y.T."/>
            <person name="Aguirre-Dugua X."/>
            <person name="Aguirre-Planter E."/>
            <person name="Tenaillon M.I."/>
            <person name="Lira-Saade R."/>
            <person name="Eguiarte L.E."/>
        </authorList>
    </citation>
    <scope>NUCLEOTIDE SEQUENCE [LARGE SCALE GENOMIC DNA]</scope>
    <source>
        <strain evidence="5">JBR-2021</strain>
    </source>
</reference>
<comment type="caution">
    <text evidence="5">The sequence shown here is derived from an EMBL/GenBank/DDBJ whole genome shotgun (WGS) entry which is preliminary data.</text>
</comment>
<accession>A0AAV6M8M5</accession>
<keyword evidence="1" id="KW-0479">Metal-binding</keyword>
<organism evidence="5 6">
    <name type="scientific">Cucurbita argyrosperma subsp. sororia</name>
    <dbReference type="NCBI Taxonomy" id="37648"/>
    <lineage>
        <taxon>Eukaryota</taxon>
        <taxon>Viridiplantae</taxon>
        <taxon>Streptophyta</taxon>
        <taxon>Embryophyta</taxon>
        <taxon>Tracheophyta</taxon>
        <taxon>Spermatophyta</taxon>
        <taxon>Magnoliopsida</taxon>
        <taxon>eudicotyledons</taxon>
        <taxon>Gunneridae</taxon>
        <taxon>Pentapetalae</taxon>
        <taxon>rosids</taxon>
        <taxon>fabids</taxon>
        <taxon>Cucurbitales</taxon>
        <taxon>Cucurbitaceae</taxon>
        <taxon>Cucurbiteae</taxon>
        <taxon>Cucurbita</taxon>
    </lineage>
</organism>
<proteinExistence type="predicted"/>
<evidence type="ECO:0000256" key="1">
    <source>
        <dbReference type="ARBA" id="ARBA00022723"/>
    </source>
</evidence>
<keyword evidence="6" id="KW-1185">Reference proteome</keyword>
<keyword evidence="3" id="KW-0408">Iron</keyword>
<name>A0AAV6M8M5_9ROSI</name>
<evidence type="ECO:0000256" key="2">
    <source>
        <dbReference type="ARBA" id="ARBA00022896"/>
    </source>
</evidence>
<sequence length="197" mass="22635">MGLRGESSGSFTTGQTAQEKGLNYVPNAYVIPTPQRPSLSPETAIVPIIDMASLRSNDSAQRSLAIEALRKACISLGFFQIINHGISKTVMEEALNQAREFFNLPLKEKMKYKSDDVSKAVRYGTSLKDGVDKIKFWRVFLKHYAHPLEDWVDSWPTNPRTYRLYNEIQQKDTIKPLDRQRDHRYAYMLTPMNQNFS</sequence>
<keyword evidence="2" id="KW-0847">Vitamin C</keyword>
<gene>
    <name evidence="5" type="primary">F3H-3</name>
    <name evidence="5" type="ORF">SDJN03_24408</name>
</gene>
<dbReference type="EMBL" id="JAGKQH010000016">
    <property type="protein sequence ID" value="KAG6576834.1"/>
    <property type="molecule type" value="Genomic_DNA"/>
</dbReference>
<dbReference type="GO" id="GO:0046872">
    <property type="term" value="F:metal ion binding"/>
    <property type="evidence" value="ECO:0007669"/>
    <property type="project" value="UniProtKB-KW"/>
</dbReference>
<evidence type="ECO:0000256" key="3">
    <source>
        <dbReference type="ARBA" id="ARBA00023004"/>
    </source>
</evidence>
<feature type="non-terminal residue" evidence="5">
    <location>
        <position position="1"/>
    </location>
</feature>
<dbReference type="Proteomes" id="UP000685013">
    <property type="component" value="Chromosome 16"/>
</dbReference>
<dbReference type="InterPro" id="IPR026992">
    <property type="entry name" value="DIOX_N"/>
</dbReference>
<protein>
    <submittedName>
        <fullName evidence="5">Flavanone 3-dioxygenase 3</fullName>
    </submittedName>
</protein>
<evidence type="ECO:0000259" key="4">
    <source>
        <dbReference type="Pfam" id="PF14226"/>
    </source>
</evidence>
<evidence type="ECO:0000313" key="5">
    <source>
        <dbReference type="EMBL" id="KAG6576834.1"/>
    </source>
</evidence>
<feature type="domain" description="Non-haem dioxygenase N-terminal" evidence="4">
    <location>
        <begin position="46"/>
        <end position="157"/>
    </location>
</feature>
<dbReference type="InterPro" id="IPR050295">
    <property type="entry name" value="Plant_2OG-oxidoreductases"/>
</dbReference>
<dbReference type="PANTHER" id="PTHR47991">
    <property type="entry name" value="OXOGLUTARATE/IRON-DEPENDENT DIOXYGENASE"/>
    <property type="match status" value="1"/>
</dbReference>
<evidence type="ECO:0000313" key="6">
    <source>
        <dbReference type="Proteomes" id="UP000685013"/>
    </source>
</evidence>
<dbReference type="AlphaFoldDB" id="A0AAV6M8M5"/>
<dbReference type="GO" id="GO:0031418">
    <property type="term" value="F:L-ascorbic acid binding"/>
    <property type="evidence" value="ECO:0007669"/>
    <property type="project" value="UniProtKB-KW"/>
</dbReference>